<sequence>MIILDDSEEHHHSSKLSDDAHSVVRSSTPTPSLPSYESSQALQAPRRSLEEEEEQSPESQPQRPTRTWWPKRTNARFRRAILYALVIYFFLTVSVGVPVIVTRLRHHGTDHQDYPFPTISGSSSLIAVGNTAPLLVSSAVGCNGWSEESKTESTLQYVVPLDGLVFLHSNVTYTSNGTTTPGITGSLIVGVNSDPNAIDAIVSVTMRYSDQALRNRTSVCLMNVSNSNGLYLYVPSNLTSNDTLVFNMTFLFPQVPSLQISEFMTMLPHFDQYFTDLSPYVVFDKVSLGGPRSRVEVGNMEATTLAVKTALAAIEGSFNVSDSLVLETVSAPINVNISLYNAGQYREPTFLDVSTGNAALNASVSLYLPPSAPKTSSMPNFMTRFQTFNAPLAVAVSHMQGSAASALQLRGENSVGEALVVVDSKYSGTFDVSTTFADADVLTSNVDDMDELAQFDLNMYNAASTTASAGAGTTSERTIDFDNIETSSLSGWVGTGTRPPTPPPPQKYFDGQGHVEVISTLSPVALLLGP</sequence>
<accession>A0A2H3JQJ4</accession>
<protein>
    <submittedName>
        <fullName evidence="3">Uncharacterized protein</fullName>
    </submittedName>
</protein>
<organism evidence="3 4">
    <name type="scientific">Wolfiporia cocos (strain MD-104)</name>
    <name type="common">Brown rot fungus</name>
    <dbReference type="NCBI Taxonomy" id="742152"/>
    <lineage>
        <taxon>Eukaryota</taxon>
        <taxon>Fungi</taxon>
        <taxon>Dikarya</taxon>
        <taxon>Basidiomycota</taxon>
        <taxon>Agaricomycotina</taxon>
        <taxon>Agaricomycetes</taxon>
        <taxon>Polyporales</taxon>
        <taxon>Phaeolaceae</taxon>
        <taxon>Wolfiporia</taxon>
    </lineage>
</organism>
<proteinExistence type="predicted"/>
<dbReference type="EMBL" id="KB468146">
    <property type="protein sequence ID" value="PCH43785.1"/>
    <property type="molecule type" value="Genomic_DNA"/>
</dbReference>
<keyword evidence="2" id="KW-0472">Membrane</keyword>
<evidence type="ECO:0000313" key="3">
    <source>
        <dbReference type="EMBL" id="PCH43785.1"/>
    </source>
</evidence>
<reference evidence="3 4" key="1">
    <citation type="journal article" date="2012" name="Science">
        <title>The Paleozoic origin of enzymatic lignin decomposition reconstructed from 31 fungal genomes.</title>
        <authorList>
            <person name="Floudas D."/>
            <person name="Binder M."/>
            <person name="Riley R."/>
            <person name="Barry K."/>
            <person name="Blanchette R.A."/>
            <person name="Henrissat B."/>
            <person name="Martinez A.T."/>
            <person name="Otillar R."/>
            <person name="Spatafora J.W."/>
            <person name="Yadav J.S."/>
            <person name="Aerts A."/>
            <person name="Benoit I."/>
            <person name="Boyd A."/>
            <person name="Carlson A."/>
            <person name="Copeland A."/>
            <person name="Coutinho P.M."/>
            <person name="de Vries R.P."/>
            <person name="Ferreira P."/>
            <person name="Findley K."/>
            <person name="Foster B."/>
            <person name="Gaskell J."/>
            <person name="Glotzer D."/>
            <person name="Gorecki P."/>
            <person name="Heitman J."/>
            <person name="Hesse C."/>
            <person name="Hori C."/>
            <person name="Igarashi K."/>
            <person name="Jurgens J.A."/>
            <person name="Kallen N."/>
            <person name="Kersten P."/>
            <person name="Kohler A."/>
            <person name="Kuees U."/>
            <person name="Kumar T.K.A."/>
            <person name="Kuo A."/>
            <person name="LaButti K."/>
            <person name="Larrondo L.F."/>
            <person name="Lindquist E."/>
            <person name="Ling A."/>
            <person name="Lombard V."/>
            <person name="Lucas S."/>
            <person name="Lundell T."/>
            <person name="Martin R."/>
            <person name="McLaughlin D.J."/>
            <person name="Morgenstern I."/>
            <person name="Morin E."/>
            <person name="Murat C."/>
            <person name="Nagy L.G."/>
            <person name="Nolan M."/>
            <person name="Ohm R.A."/>
            <person name="Patyshakuliyeva A."/>
            <person name="Rokas A."/>
            <person name="Ruiz-Duenas F.J."/>
            <person name="Sabat G."/>
            <person name="Salamov A."/>
            <person name="Samejima M."/>
            <person name="Schmutz J."/>
            <person name="Slot J.C."/>
            <person name="St John F."/>
            <person name="Stenlid J."/>
            <person name="Sun H."/>
            <person name="Sun S."/>
            <person name="Syed K."/>
            <person name="Tsang A."/>
            <person name="Wiebenga A."/>
            <person name="Young D."/>
            <person name="Pisabarro A."/>
            <person name="Eastwood D.C."/>
            <person name="Martin F."/>
            <person name="Cullen D."/>
            <person name="Grigoriev I.V."/>
            <person name="Hibbett D.S."/>
        </authorList>
    </citation>
    <scope>NUCLEOTIDE SEQUENCE [LARGE SCALE GENOMIC DNA]</scope>
    <source>
        <strain evidence="3 4">MD-104</strain>
    </source>
</reference>
<dbReference type="OMA" id="DGNSMIN"/>
<keyword evidence="4" id="KW-1185">Reference proteome</keyword>
<dbReference type="OrthoDB" id="3233661at2759"/>
<feature type="region of interest" description="Disordered" evidence="1">
    <location>
        <begin position="1"/>
        <end position="67"/>
    </location>
</feature>
<evidence type="ECO:0000313" key="4">
    <source>
        <dbReference type="Proteomes" id="UP000218811"/>
    </source>
</evidence>
<name>A0A2H3JQJ4_WOLCO</name>
<keyword evidence="2" id="KW-0812">Transmembrane</keyword>
<feature type="transmembrane region" description="Helical" evidence="2">
    <location>
        <begin position="80"/>
        <end position="101"/>
    </location>
</feature>
<dbReference type="AlphaFoldDB" id="A0A2H3JQJ4"/>
<feature type="compositionally biased region" description="Basic and acidic residues" evidence="1">
    <location>
        <begin position="8"/>
        <end position="22"/>
    </location>
</feature>
<gene>
    <name evidence="3" type="ORF">WOLCODRAFT_122605</name>
</gene>
<feature type="compositionally biased region" description="Polar residues" evidence="1">
    <location>
        <begin position="24"/>
        <end position="42"/>
    </location>
</feature>
<dbReference type="Proteomes" id="UP000218811">
    <property type="component" value="Unassembled WGS sequence"/>
</dbReference>
<evidence type="ECO:0000256" key="2">
    <source>
        <dbReference type="SAM" id="Phobius"/>
    </source>
</evidence>
<dbReference type="STRING" id="742152.A0A2H3JQJ4"/>
<keyword evidence="2" id="KW-1133">Transmembrane helix</keyword>
<evidence type="ECO:0000256" key="1">
    <source>
        <dbReference type="SAM" id="MobiDB-lite"/>
    </source>
</evidence>